<evidence type="ECO:0000313" key="3">
    <source>
        <dbReference type="EMBL" id="KAG6962454.1"/>
    </source>
</evidence>
<dbReference type="AlphaFoldDB" id="A0A8J5MG53"/>
<feature type="compositionally biased region" description="Polar residues" evidence="1">
    <location>
        <begin position="473"/>
        <end position="490"/>
    </location>
</feature>
<feature type="region of interest" description="Disordered" evidence="1">
    <location>
        <begin position="316"/>
        <end position="336"/>
    </location>
</feature>
<evidence type="ECO:0000256" key="1">
    <source>
        <dbReference type="SAM" id="MobiDB-lite"/>
    </source>
</evidence>
<feature type="signal peptide" evidence="2">
    <location>
        <begin position="1"/>
        <end position="24"/>
    </location>
</feature>
<proteinExistence type="predicted"/>
<evidence type="ECO:0008006" key="5">
    <source>
        <dbReference type="Google" id="ProtNLM"/>
    </source>
</evidence>
<dbReference type="GO" id="GO:0005576">
    <property type="term" value="C:extracellular region"/>
    <property type="evidence" value="ECO:0007669"/>
    <property type="project" value="InterPro"/>
</dbReference>
<feature type="chain" id="PRO_5035172882" description="Elicitin" evidence="2">
    <location>
        <begin position="25"/>
        <end position="525"/>
    </location>
</feature>
<sequence length="525" mass="54152">MARLRNIFAMAFVAFVALQTSANAANCTDDEQSTVDNVYADLANSTACGDLVADSDVTSLDYCQNSDCLSVLSDALGQLPDCTGEDEIDRKTGLQSVITYCTDTNEVLDQSASASGSSTGSGSVVSGASTGVMAMGAVVAQLSALNLATGDFHESKSQRSSISSSDQGVGRRKWRNPLQQWRLGVQSTDHFRTNLAVLKSPPIQRMNVALLLSLTLLFWTGEAAECTAAEGASTTSIWVAAAATSACSPYVVQTDPVYVNAPCTATDCVNVVEGVANDLPDCTFNGLNHKIQVQNALTACIGGEIEDAGALTAATDAPTATDSSTVSPSTSSASSSALTPEATTIAMDAYCNTSEIINLWNLYVATATSEECASDSVVNGGNIEIIAQCNTICTEAIRGLADELPDCFYDYEYINKKQYVLDQLDGCDGSATTVNISLLPDNAVDYSSSSGFGSAAGFSSSSGSNALMAGDSASGSEQLNSENNPSDNTLGSSSGKSGSNASPPRGGKVLSWVSLMAAVVAALMS</sequence>
<gene>
    <name evidence="3" type="ORF">JG688_00008584</name>
</gene>
<evidence type="ECO:0000256" key="2">
    <source>
        <dbReference type="SAM" id="SignalP"/>
    </source>
</evidence>
<feature type="region of interest" description="Disordered" evidence="1">
    <location>
        <begin position="469"/>
        <end position="505"/>
    </location>
</feature>
<dbReference type="InterPro" id="IPR002200">
    <property type="entry name" value="Elicitin"/>
</dbReference>
<name>A0A8J5MG53_9STRA</name>
<accession>A0A8J5MG53</accession>
<keyword evidence="4" id="KW-1185">Reference proteome</keyword>
<dbReference type="Proteomes" id="UP000709295">
    <property type="component" value="Unassembled WGS sequence"/>
</dbReference>
<dbReference type="SMART" id="SM01187">
    <property type="entry name" value="Elicitin"/>
    <property type="match status" value="3"/>
</dbReference>
<evidence type="ECO:0000313" key="4">
    <source>
        <dbReference type="Proteomes" id="UP000709295"/>
    </source>
</evidence>
<comment type="caution">
    <text evidence="3">The sequence shown here is derived from an EMBL/GenBank/DDBJ whole genome shotgun (WGS) entry which is preliminary data.</text>
</comment>
<keyword evidence="2" id="KW-0732">Signal</keyword>
<dbReference type="EMBL" id="JAENGY010000459">
    <property type="protein sequence ID" value="KAG6962454.1"/>
    <property type="molecule type" value="Genomic_DNA"/>
</dbReference>
<protein>
    <recommendedName>
        <fullName evidence="5">Elicitin</fullName>
    </recommendedName>
</protein>
<reference evidence="3" key="1">
    <citation type="submission" date="2021-01" db="EMBL/GenBank/DDBJ databases">
        <title>Phytophthora aleatoria, a newly-described species from Pinus radiata is distinct from Phytophthora cactorum isolates based on comparative genomics.</title>
        <authorList>
            <person name="Mcdougal R."/>
            <person name="Panda P."/>
            <person name="Williams N."/>
            <person name="Studholme D.J."/>
        </authorList>
    </citation>
    <scope>NUCLEOTIDE SEQUENCE</scope>
    <source>
        <strain evidence="3">NZFS 4037</strain>
    </source>
</reference>
<organism evidence="3 4">
    <name type="scientific">Phytophthora aleatoria</name>
    <dbReference type="NCBI Taxonomy" id="2496075"/>
    <lineage>
        <taxon>Eukaryota</taxon>
        <taxon>Sar</taxon>
        <taxon>Stramenopiles</taxon>
        <taxon>Oomycota</taxon>
        <taxon>Peronosporomycetes</taxon>
        <taxon>Peronosporales</taxon>
        <taxon>Peronosporaceae</taxon>
        <taxon>Phytophthora</taxon>
    </lineage>
</organism>